<dbReference type="EMBL" id="CP031320">
    <property type="protein sequence ID" value="AXK36262.1"/>
    <property type="molecule type" value="Genomic_DNA"/>
</dbReference>
<dbReference type="Proteomes" id="UP000254425">
    <property type="component" value="Chromosome"/>
</dbReference>
<dbReference type="KEGG" id="sarm:DVA86_30395"/>
<protein>
    <submittedName>
        <fullName evidence="2">Aminotransferase class V-fold PLP-dependent enzyme</fullName>
    </submittedName>
</protein>
<dbReference type="InterPro" id="IPR015422">
    <property type="entry name" value="PyrdxlP-dep_Trfase_small"/>
</dbReference>
<keyword evidence="2" id="KW-0032">Aminotransferase</keyword>
<reference evidence="2 3" key="1">
    <citation type="submission" date="2018-07" db="EMBL/GenBank/DDBJ databases">
        <title>Draft genome of the type strain Streptomyces armeniacus ATCC 15676.</title>
        <authorList>
            <person name="Labana P."/>
            <person name="Gosse J.T."/>
            <person name="Boddy C.N."/>
        </authorList>
    </citation>
    <scope>NUCLEOTIDE SEQUENCE [LARGE SCALE GENOMIC DNA]</scope>
    <source>
        <strain evidence="2 3">ATCC 15676</strain>
    </source>
</reference>
<dbReference type="InterPro" id="IPR000192">
    <property type="entry name" value="Aminotrans_V_dom"/>
</dbReference>
<dbReference type="AlphaFoldDB" id="A0A345XX96"/>
<accession>A0A345XX96</accession>
<proteinExistence type="predicted"/>
<feature type="domain" description="Aminotransferase class V" evidence="1">
    <location>
        <begin position="126"/>
        <end position="361"/>
    </location>
</feature>
<dbReference type="InterPro" id="IPR015421">
    <property type="entry name" value="PyrdxlP-dep_Trfase_major"/>
</dbReference>
<evidence type="ECO:0000259" key="1">
    <source>
        <dbReference type="Pfam" id="PF00266"/>
    </source>
</evidence>
<dbReference type="Pfam" id="PF00266">
    <property type="entry name" value="Aminotran_5"/>
    <property type="match status" value="1"/>
</dbReference>
<keyword evidence="3" id="KW-1185">Reference proteome</keyword>
<dbReference type="PANTHER" id="PTHR43586">
    <property type="entry name" value="CYSTEINE DESULFURASE"/>
    <property type="match status" value="1"/>
</dbReference>
<evidence type="ECO:0000313" key="3">
    <source>
        <dbReference type="Proteomes" id="UP000254425"/>
    </source>
</evidence>
<dbReference type="Gene3D" id="3.40.640.10">
    <property type="entry name" value="Type I PLP-dependent aspartate aminotransferase-like (Major domain)"/>
    <property type="match status" value="1"/>
</dbReference>
<name>A0A345XX96_9ACTN</name>
<dbReference type="SUPFAM" id="SSF53383">
    <property type="entry name" value="PLP-dependent transferases"/>
    <property type="match status" value="1"/>
</dbReference>
<dbReference type="InterPro" id="IPR015424">
    <property type="entry name" value="PyrdxlP-dep_Trfase"/>
</dbReference>
<dbReference type="PANTHER" id="PTHR43586:SF21">
    <property type="entry name" value="PYRIDOXAL PHOSPHATE (PLP)-DEPENDENT ASPARTATE AMINOTRANSFERASE SUPERFAMILY"/>
    <property type="match status" value="1"/>
</dbReference>
<organism evidence="2 3">
    <name type="scientific">Streptomyces armeniacus</name>
    <dbReference type="NCBI Taxonomy" id="83291"/>
    <lineage>
        <taxon>Bacteria</taxon>
        <taxon>Bacillati</taxon>
        <taxon>Actinomycetota</taxon>
        <taxon>Actinomycetes</taxon>
        <taxon>Kitasatosporales</taxon>
        <taxon>Streptomycetaceae</taxon>
        <taxon>Streptomyces</taxon>
    </lineage>
</organism>
<dbReference type="GO" id="GO:0008483">
    <property type="term" value="F:transaminase activity"/>
    <property type="evidence" value="ECO:0007669"/>
    <property type="project" value="UniProtKB-KW"/>
</dbReference>
<gene>
    <name evidence="2" type="ORF">DVA86_30395</name>
</gene>
<keyword evidence="2" id="KW-0808">Transferase</keyword>
<dbReference type="Gene3D" id="3.90.1150.10">
    <property type="entry name" value="Aspartate Aminotransferase, domain 1"/>
    <property type="match status" value="1"/>
</dbReference>
<sequence length="368" mass="38435">MDSGPRPQQAGAMTSLGGAEFAPLTKTYLNTASTGLLPLRTAQALKAAADDAAHGRVGPEYNFTALAAARAGFARIAGVPVDRVAAGNSVATHAGLIARALPSGAEVLIADDDFSSLVNPFAVRTDLKLRSAPLETLAEAVGPQTALVAVSAVQSADGRVADLAALRAAADQHGDTGGGTRIVVDATQAMGWLRLDPRHYDYLLCGSYKWLMCPHGVSLLVVPEDLGPDELVAFNSGWVAGEEPWNSCYGPIAELAHSARRFDERPAFVSYIAAQHSFALIEELGPERIGAYDLALADRCRAGARELGLLPVDARSPIVALPGQGAAAERLKAAGVEASVRAGNLRAAFHLYNTEADVDRLLEVLAEA</sequence>
<evidence type="ECO:0000313" key="2">
    <source>
        <dbReference type="EMBL" id="AXK36262.1"/>
    </source>
</evidence>